<gene>
    <name evidence="1" type="ORF">JWG45_18915</name>
</gene>
<accession>A0ABS2UFS0</accession>
<comment type="caution">
    <text evidence="1">The sequence shown here is derived from an EMBL/GenBank/DDBJ whole genome shotgun (WGS) entry which is preliminary data.</text>
</comment>
<evidence type="ECO:0000313" key="1">
    <source>
        <dbReference type="EMBL" id="MBM9579220.1"/>
    </source>
</evidence>
<dbReference type="Proteomes" id="UP000724686">
    <property type="component" value="Unassembled WGS sequence"/>
</dbReference>
<protein>
    <submittedName>
        <fullName evidence="1">Uncharacterized protein</fullName>
    </submittedName>
</protein>
<sequence length="84" mass="9590">MDREQRLTYNSNIYSTTFDFRYATTIGLFSFYGDLGGMFNQGSVGIQVERNFALSALANKDDFTTNPTLAYLDLKRNLFVNHSN</sequence>
<dbReference type="RefSeq" id="WP_205281177.1">
    <property type="nucleotide sequence ID" value="NZ_JAFFPU010000075.1"/>
</dbReference>
<keyword evidence="2" id="KW-1185">Reference proteome</keyword>
<name>A0ABS2UFS0_9LEPT</name>
<evidence type="ECO:0000313" key="2">
    <source>
        <dbReference type="Proteomes" id="UP000724686"/>
    </source>
</evidence>
<reference evidence="1 2" key="1">
    <citation type="submission" date="2021-02" db="EMBL/GenBank/DDBJ databases">
        <title>Leptospira ainlahdjerensis sp. nov., Leptospira ainazelensis sp. nov., Leptospira abararensis sp. nov. and Leptospira chreensis sp. nov., four new species isolated from water sources in Algeria.</title>
        <authorList>
            <person name="Amara Korba A."/>
            <person name="Kainiu M."/>
            <person name="Vincent A.T."/>
            <person name="Mariet J.-F."/>
            <person name="Veyrier F.J."/>
            <person name="Goarant C."/>
            <person name="Picardeau M."/>
        </authorList>
    </citation>
    <scope>NUCLEOTIDE SEQUENCE [LARGE SCALE GENOMIC DNA]</scope>
    <source>
        <strain evidence="1 2">201903070</strain>
    </source>
</reference>
<organism evidence="1 2">
    <name type="scientific">Leptospira ainlahdjerensis</name>
    <dbReference type="NCBI Taxonomy" id="2810033"/>
    <lineage>
        <taxon>Bacteria</taxon>
        <taxon>Pseudomonadati</taxon>
        <taxon>Spirochaetota</taxon>
        <taxon>Spirochaetia</taxon>
        <taxon>Leptospirales</taxon>
        <taxon>Leptospiraceae</taxon>
        <taxon>Leptospira</taxon>
    </lineage>
</organism>
<dbReference type="EMBL" id="JAFFPU010000075">
    <property type="protein sequence ID" value="MBM9579220.1"/>
    <property type="molecule type" value="Genomic_DNA"/>
</dbReference>
<proteinExistence type="predicted"/>